<dbReference type="HOGENOM" id="CLU_044614_2_2_1"/>
<accession>A8NMA2</accession>
<feature type="transmembrane region" description="Helical" evidence="2">
    <location>
        <begin position="65"/>
        <end position="89"/>
    </location>
</feature>
<dbReference type="RefSeq" id="XP_001834875.2">
    <property type="nucleotide sequence ID" value="XM_001834823.2"/>
</dbReference>
<dbReference type="InParanoid" id="A8NMA2"/>
<dbReference type="EMBL" id="AACS02000012">
    <property type="protein sequence ID" value="EAU86945.2"/>
    <property type="molecule type" value="Genomic_DNA"/>
</dbReference>
<dbReference type="AlphaFoldDB" id="A8NMA2"/>
<protein>
    <recommendedName>
        <fullName evidence="5">Integral membrane protein</fullName>
    </recommendedName>
</protein>
<sequence>MDAASGPQSWLKRATPWSEPQPLTQKSLAPVLGAVLAETLLYGVHLILFLICVYFLVARKMRLQWLMLSGVIAMFLLATADIGFSFHTILKQTQSIVFPKFVIYVTNNSIALLLLVARFYVVWGQKKWMLALALIPALASTGFGYACRIENPQTMKRLIPAYFLINLITSNILTFLTGTSLPFLQLRAAASCERALRFTTAGRIWWISRSASDVLGKRRRQYRITSAIIVESGLLYSVSMLLVIALSSTVWVSVAAAVMLRMVSIVPVLMVVQIAINHASSTSRRERGKTADIPALTTRSRVPTSAMLDTIVRTDLPTDSSIELTSRASTTAPKFEPQRNHVSR</sequence>
<dbReference type="GeneID" id="6011394"/>
<feature type="transmembrane region" description="Helical" evidence="2">
    <location>
        <begin position="250"/>
        <end position="276"/>
    </location>
</feature>
<feature type="transmembrane region" description="Helical" evidence="2">
    <location>
        <begin position="224"/>
        <end position="244"/>
    </location>
</feature>
<dbReference type="OrthoDB" id="3019750at2759"/>
<keyword evidence="4" id="KW-1185">Reference proteome</keyword>
<feature type="transmembrane region" description="Helical" evidence="2">
    <location>
        <begin position="101"/>
        <end position="121"/>
    </location>
</feature>
<keyword evidence="2" id="KW-0812">Transmembrane</keyword>
<proteinExistence type="predicted"/>
<name>A8NMA2_COPC7</name>
<feature type="transmembrane region" description="Helical" evidence="2">
    <location>
        <begin position="40"/>
        <end position="58"/>
    </location>
</feature>
<dbReference type="Proteomes" id="UP000001861">
    <property type="component" value="Unassembled WGS sequence"/>
</dbReference>
<evidence type="ECO:0008006" key="5">
    <source>
        <dbReference type="Google" id="ProtNLM"/>
    </source>
</evidence>
<dbReference type="KEGG" id="cci:CC1G_09802"/>
<keyword evidence="2" id="KW-0472">Membrane</keyword>
<keyword evidence="2" id="KW-1133">Transmembrane helix</keyword>
<evidence type="ECO:0000313" key="4">
    <source>
        <dbReference type="Proteomes" id="UP000001861"/>
    </source>
</evidence>
<gene>
    <name evidence="3" type="ORF">CC1G_09802</name>
</gene>
<comment type="caution">
    <text evidence="3">The sequence shown here is derived from an EMBL/GenBank/DDBJ whole genome shotgun (WGS) entry which is preliminary data.</text>
</comment>
<feature type="region of interest" description="Disordered" evidence="1">
    <location>
        <begin position="1"/>
        <end position="22"/>
    </location>
</feature>
<organism evidence="3 4">
    <name type="scientific">Coprinopsis cinerea (strain Okayama-7 / 130 / ATCC MYA-4618 / FGSC 9003)</name>
    <name type="common">Inky cap fungus</name>
    <name type="synonym">Hormographiella aspergillata</name>
    <dbReference type="NCBI Taxonomy" id="240176"/>
    <lineage>
        <taxon>Eukaryota</taxon>
        <taxon>Fungi</taxon>
        <taxon>Dikarya</taxon>
        <taxon>Basidiomycota</taxon>
        <taxon>Agaricomycotina</taxon>
        <taxon>Agaricomycetes</taxon>
        <taxon>Agaricomycetidae</taxon>
        <taxon>Agaricales</taxon>
        <taxon>Agaricineae</taxon>
        <taxon>Psathyrellaceae</taxon>
        <taxon>Coprinopsis</taxon>
    </lineage>
</organism>
<feature type="transmembrane region" description="Helical" evidence="2">
    <location>
        <begin position="158"/>
        <end position="184"/>
    </location>
</feature>
<evidence type="ECO:0000256" key="1">
    <source>
        <dbReference type="SAM" id="MobiDB-lite"/>
    </source>
</evidence>
<feature type="transmembrane region" description="Helical" evidence="2">
    <location>
        <begin position="128"/>
        <end position="146"/>
    </location>
</feature>
<reference evidence="3 4" key="1">
    <citation type="journal article" date="2010" name="Proc. Natl. Acad. Sci. U.S.A.">
        <title>Insights into evolution of multicellular fungi from the assembled chromosomes of the mushroom Coprinopsis cinerea (Coprinus cinereus).</title>
        <authorList>
            <person name="Stajich J.E."/>
            <person name="Wilke S.K."/>
            <person name="Ahren D."/>
            <person name="Au C.H."/>
            <person name="Birren B.W."/>
            <person name="Borodovsky M."/>
            <person name="Burns C."/>
            <person name="Canback B."/>
            <person name="Casselton L.A."/>
            <person name="Cheng C.K."/>
            <person name="Deng J."/>
            <person name="Dietrich F.S."/>
            <person name="Fargo D.C."/>
            <person name="Farman M.L."/>
            <person name="Gathman A.C."/>
            <person name="Goldberg J."/>
            <person name="Guigo R."/>
            <person name="Hoegger P.J."/>
            <person name="Hooker J.B."/>
            <person name="Huggins A."/>
            <person name="James T.Y."/>
            <person name="Kamada T."/>
            <person name="Kilaru S."/>
            <person name="Kodira C."/>
            <person name="Kues U."/>
            <person name="Kupfer D."/>
            <person name="Kwan H.S."/>
            <person name="Lomsadze A."/>
            <person name="Li W."/>
            <person name="Lilly W.W."/>
            <person name="Ma L.J."/>
            <person name="Mackey A.J."/>
            <person name="Manning G."/>
            <person name="Martin F."/>
            <person name="Muraguchi H."/>
            <person name="Natvig D.O."/>
            <person name="Palmerini H."/>
            <person name="Ramesh M.A."/>
            <person name="Rehmeyer C.J."/>
            <person name="Roe B.A."/>
            <person name="Shenoy N."/>
            <person name="Stanke M."/>
            <person name="Ter-Hovhannisyan V."/>
            <person name="Tunlid A."/>
            <person name="Velagapudi R."/>
            <person name="Vision T.J."/>
            <person name="Zeng Q."/>
            <person name="Zolan M.E."/>
            <person name="Pukkila P.J."/>
        </authorList>
    </citation>
    <scope>NUCLEOTIDE SEQUENCE [LARGE SCALE GENOMIC DNA]</scope>
    <source>
        <strain evidence="4">Okayama-7 / 130 / ATCC MYA-4618 / FGSC 9003</strain>
    </source>
</reference>
<evidence type="ECO:0000256" key="2">
    <source>
        <dbReference type="SAM" id="Phobius"/>
    </source>
</evidence>
<dbReference type="OMA" id="RMWWIAR"/>
<feature type="compositionally biased region" description="Polar residues" evidence="1">
    <location>
        <begin position="322"/>
        <end position="332"/>
    </location>
</feature>
<feature type="region of interest" description="Disordered" evidence="1">
    <location>
        <begin position="322"/>
        <end position="344"/>
    </location>
</feature>
<evidence type="ECO:0000313" key="3">
    <source>
        <dbReference type="EMBL" id="EAU86945.2"/>
    </source>
</evidence>
<dbReference type="VEuPathDB" id="FungiDB:CC1G_09802"/>